<dbReference type="EMBL" id="UINC01026222">
    <property type="protein sequence ID" value="SVB03282.1"/>
    <property type="molecule type" value="Genomic_DNA"/>
</dbReference>
<dbReference type="SUPFAM" id="SSF49373">
    <property type="entry name" value="Invasin/intimin cell-adhesion fragments"/>
    <property type="match status" value="1"/>
</dbReference>
<accession>A0A382AQC3</accession>
<feature type="domain" description="BIG2" evidence="1">
    <location>
        <begin position="35"/>
        <end position="116"/>
    </location>
</feature>
<dbReference type="SMART" id="SM00635">
    <property type="entry name" value="BID_2"/>
    <property type="match status" value="1"/>
</dbReference>
<proteinExistence type="predicted"/>
<dbReference type="AlphaFoldDB" id="A0A382AQC3"/>
<dbReference type="InterPro" id="IPR003343">
    <property type="entry name" value="Big_2"/>
</dbReference>
<dbReference type="Pfam" id="PF02368">
    <property type="entry name" value="Big_2"/>
    <property type="match status" value="1"/>
</dbReference>
<evidence type="ECO:0000313" key="2">
    <source>
        <dbReference type="EMBL" id="SVB03282.1"/>
    </source>
</evidence>
<dbReference type="InterPro" id="IPR008964">
    <property type="entry name" value="Invasin/intimin_cell_adhesion"/>
</dbReference>
<name>A0A382AQC3_9ZZZZ</name>
<gene>
    <name evidence="2" type="ORF">METZ01_LOCUS156136</name>
</gene>
<dbReference type="Gene3D" id="2.60.40.1080">
    <property type="match status" value="1"/>
</dbReference>
<sequence>MRKNIGGPPVLFSRVRTTLLLLSALACGESSTDVVRLSITIEPQGGLIVGVGGTLDFLAAVTDESGQLVSGQNVIWSVENTAIATIDQNGLATGVSLGTTTVKASVGEASRSVRLEVYVREVISNYEVGKSYFGRNDYVEYIPGELPVVISAPHGGALQPGEAADRTYGTTGSDRNTIELSLALRDALIDATGYAPHVILSRLHRSKLDPNREIVEAAQGDPFAENAWHEFQDWIKEARVFVADDYDRGLYFDMHGHGHSIPRVEIGYLLSGSDLDQNDDALNNMTMVEKTSIRDLGRHAPETFSELLRGPKSFGGFLGDEGVRSIPSPGDPSPGSDPYWTGGYNTREHGSRSLSEVISGIQLEHQYPGLRDTDANRQVYAAQLASAIRLFMLEHFGFFEPGS</sequence>
<evidence type="ECO:0000259" key="1">
    <source>
        <dbReference type="SMART" id="SM00635"/>
    </source>
</evidence>
<dbReference type="PROSITE" id="PS51257">
    <property type="entry name" value="PROKAR_LIPOPROTEIN"/>
    <property type="match status" value="1"/>
</dbReference>
<reference evidence="2" key="1">
    <citation type="submission" date="2018-05" db="EMBL/GenBank/DDBJ databases">
        <authorList>
            <person name="Lanie J.A."/>
            <person name="Ng W.-L."/>
            <person name="Kazmierczak K.M."/>
            <person name="Andrzejewski T.M."/>
            <person name="Davidsen T.M."/>
            <person name="Wayne K.J."/>
            <person name="Tettelin H."/>
            <person name="Glass J.I."/>
            <person name="Rusch D."/>
            <person name="Podicherti R."/>
            <person name="Tsui H.-C.T."/>
            <person name="Winkler M.E."/>
        </authorList>
    </citation>
    <scope>NUCLEOTIDE SEQUENCE</scope>
</reference>
<dbReference type="SUPFAM" id="SSF53187">
    <property type="entry name" value="Zn-dependent exopeptidases"/>
    <property type="match status" value="1"/>
</dbReference>
<dbReference type="Gene3D" id="3.40.630.40">
    <property type="entry name" value="Zn-dependent exopeptidases"/>
    <property type="match status" value="1"/>
</dbReference>
<protein>
    <recommendedName>
        <fullName evidence="1">BIG2 domain-containing protein</fullName>
    </recommendedName>
</protein>
<organism evidence="2">
    <name type="scientific">marine metagenome</name>
    <dbReference type="NCBI Taxonomy" id="408172"/>
    <lineage>
        <taxon>unclassified sequences</taxon>
        <taxon>metagenomes</taxon>
        <taxon>ecological metagenomes</taxon>
    </lineage>
</organism>